<evidence type="ECO:0000256" key="3">
    <source>
        <dbReference type="ARBA" id="ARBA00022679"/>
    </source>
</evidence>
<evidence type="ECO:0000313" key="9">
    <source>
        <dbReference type="EMBL" id="AJI79082.1"/>
    </source>
</evidence>
<comment type="subcellular location">
    <subcellularLocation>
        <location evidence="1">Cell membrane</location>
        <topology evidence="1">Multi-pass membrane protein</topology>
    </subcellularLocation>
</comment>
<evidence type="ECO:0008006" key="11">
    <source>
        <dbReference type="Google" id="ProtNLM"/>
    </source>
</evidence>
<feature type="transmembrane region" description="Helical" evidence="8">
    <location>
        <begin position="80"/>
        <end position="100"/>
    </location>
</feature>
<feature type="transmembrane region" description="Helical" evidence="8">
    <location>
        <begin position="151"/>
        <end position="175"/>
    </location>
</feature>
<evidence type="ECO:0000256" key="4">
    <source>
        <dbReference type="ARBA" id="ARBA00022692"/>
    </source>
</evidence>
<dbReference type="AlphaFoldDB" id="A0A0B6ERI0"/>
<dbReference type="GO" id="GO:0016758">
    <property type="term" value="F:hexosyltransferase activity"/>
    <property type="evidence" value="ECO:0007669"/>
    <property type="project" value="InterPro"/>
</dbReference>
<dbReference type="STRING" id="161899.CSING_07780"/>
<dbReference type="OrthoDB" id="581198at2"/>
<evidence type="ECO:0000256" key="5">
    <source>
        <dbReference type="ARBA" id="ARBA00022989"/>
    </source>
</evidence>
<evidence type="ECO:0000256" key="6">
    <source>
        <dbReference type="ARBA" id="ARBA00023136"/>
    </source>
</evidence>
<feature type="transmembrane region" description="Helical" evidence="8">
    <location>
        <begin position="318"/>
        <end position="334"/>
    </location>
</feature>
<evidence type="ECO:0000256" key="8">
    <source>
        <dbReference type="SAM" id="Phobius"/>
    </source>
</evidence>
<comment type="similarity">
    <text evidence="7">Belongs to the glycosyltransferase 87 family.</text>
</comment>
<evidence type="ECO:0000313" key="10">
    <source>
        <dbReference type="Proteomes" id="UP000031890"/>
    </source>
</evidence>
<name>A0A0B6ERI0_9CORY</name>
<feature type="transmembrane region" description="Helical" evidence="8">
    <location>
        <begin position="263"/>
        <end position="284"/>
    </location>
</feature>
<evidence type="ECO:0000256" key="1">
    <source>
        <dbReference type="ARBA" id="ARBA00004651"/>
    </source>
</evidence>
<feature type="transmembrane region" description="Helical" evidence="8">
    <location>
        <begin position="386"/>
        <end position="408"/>
    </location>
</feature>
<evidence type="ECO:0000256" key="2">
    <source>
        <dbReference type="ARBA" id="ARBA00022475"/>
    </source>
</evidence>
<dbReference type="HOGENOM" id="CLU_035797_0_0_11"/>
<gene>
    <name evidence="9" type="ORF">CSING_07780</name>
</gene>
<dbReference type="KEGG" id="csx:CSING_07780"/>
<sequence>MSSPPLKIIAKVPAVWAGWTAARVLLIALLLGNTMPAGDLYYYLEGVYGEDPSAMTEYPQPGTWPTIILAWLTGDNGDTYRVAFTLMMLLADALFLALLLRNNHQRRSVFAAAWFWVFFGTAVGHVFVWRLDLYPGLLVAGAGALLATRPRIASALLAWATAVKLWPGVVAAGLVGRSTSRSSWQRLASFFGAILAICAAVACFSGVERLFSPLTYQDERGLQIESLAATLFVYQAHHHPGVWEMNYAASKSYEITGPGVETALTFSTIALACVLVWILAVAAVRFIRGGWDPRSTVVFFLAAIVLLIATNKVFSPQYIVWIGPILAVAIRAEVPLESEADRRLAPQRTVLRTSMAALTIGAAALGAYIYPYGYDYVWFYVGEQAAPVYALVARNVLILIMAVVALVWHRLEFRAARIAERAPQVA</sequence>
<keyword evidence="6 8" id="KW-0472">Membrane</keyword>
<feature type="transmembrane region" description="Helical" evidence="8">
    <location>
        <begin position="355"/>
        <end position="374"/>
    </location>
</feature>
<evidence type="ECO:0000256" key="7">
    <source>
        <dbReference type="ARBA" id="ARBA00024033"/>
    </source>
</evidence>
<feature type="transmembrane region" description="Helical" evidence="8">
    <location>
        <begin position="112"/>
        <end position="131"/>
    </location>
</feature>
<dbReference type="Pfam" id="PF09594">
    <property type="entry name" value="GT87"/>
    <property type="match status" value="1"/>
</dbReference>
<dbReference type="EMBL" id="CP010827">
    <property type="protein sequence ID" value="AJI79082.1"/>
    <property type="molecule type" value="Genomic_DNA"/>
</dbReference>
<organism evidence="9 10">
    <name type="scientific">Corynebacterium singulare</name>
    <dbReference type="NCBI Taxonomy" id="161899"/>
    <lineage>
        <taxon>Bacteria</taxon>
        <taxon>Bacillati</taxon>
        <taxon>Actinomycetota</taxon>
        <taxon>Actinomycetes</taxon>
        <taxon>Mycobacteriales</taxon>
        <taxon>Corynebacteriaceae</taxon>
        <taxon>Corynebacterium</taxon>
    </lineage>
</organism>
<feature type="transmembrane region" description="Helical" evidence="8">
    <location>
        <begin position="12"/>
        <end position="32"/>
    </location>
</feature>
<proteinExistence type="inferred from homology"/>
<reference evidence="9 10" key="1">
    <citation type="journal article" date="2015" name="Genome Announc.">
        <title>Complete Genome Sequence and Annotation of Corynebacterium singulare DSM 44357, Isolated from a Human Semen Specimen.</title>
        <authorList>
            <person name="Merten M."/>
            <person name="Brinkrolf K."/>
            <person name="Albersmeier A."/>
            <person name="Kutter Y."/>
            <person name="Ruckert C."/>
            <person name="Tauch A."/>
        </authorList>
    </citation>
    <scope>NUCLEOTIDE SEQUENCE [LARGE SCALE GENOMIC DNA]</scope>
    <source>
        <strain evidence="9">IBS B52218</strain>
    </source>
</reference>
<feature type="transmembrane region" description="Helical" evidence="8">
    <location>
        <begin position="187"/>
        <end position="207"/>
    </location>
</feature>
<dbReference type="GO" id="GO:0005886">
    <property type="term" value="C:plasma membrane"/>
    <property type="evidence" value="ECO:0007669"/>
    <property type="project" value="UniProtKB-SubCell"/>
</dbReference>
<dbReference type="Proteomes" id="UP000031890">
    <property type="component" value="Chromosome"/>
</dbReference>
<keyword evidence="5 8" id="KW-1133">Transmembrane helix</keyword>
<dbReference type="InterPro" id="IPR018584">
    <property type="entry name" value="GT87"/>
</dbReference>
<keyword evidence="4 8" id="KW-0812">Transmembrane</keyword>
<keyword evidence="2" id="KW-1003">Cell membrane</keyword>
<feature type="transmembrane region" description="Helical" evidence="8">
    <location>
        <begin position="296"/>
        <end position="312"/>
    </location>
</feature>
<protein>
    <recommendedName>
        <fullName evidence="11">DUF2029 domain-containing protein</fullName>
    </recommendedName>
</protein>
<keyword evidence="3" id="KW-0808">Transferase</keyword>
<accession>A0A0B6ERI0</accession>